<proteinExistence type="predicted"/>
<protein>
    <submittedName>
        <fullName evidence="2">Uncharacterized protein</fullName>
    </submittedName>
</protein>
<organism evidence="2 3">
    <name type="scientific">Coleofasciculus chthonoplastes PCC 7420</name>
    <dbReference type="NCBI Taxonomy" id="118168"/>
    <lineage>
        <taxon>Bacteria</taxon>
        <taxon>Bacillati</taxon>
        <taxon>Cyanobacteriota</taxon>
        <taxon>Cyanophyceae</taxon>
        <taxon>Coleofasciculales</taxon>
        <taxon>Coleofasciculaceae</taxon>
        <taxon>Coleofasciculus</taxon>
    </lineage>
</organism>
<keyword evidence="3" id="KW-1185">Reference proteome</keyword>
<dbReference type="AlphaFoldDB" id="B4VQU3"/>
<dbReference type="Proteomes" id="UP000003835">
    <property type="component" value="Unassembled WGS sequence"/>
</dbReference>
<sequence length="49" mass="5679">MRVASRCPHTPGSADGETRTRKAYATRPSSVRVYQFHHIRMANLLYQLF</sequence>
<name>B4VQU3_9CYAN</name>
<evidence type="ECO:0000256" key="1">
    <source>
        <dbReference type="SAM" id="MobiDB-lite"/>
    </source>
</evidence>
<dbReference type="HOGENOM" id="CLU_3134463_0_0_3"/>
<reference evidence="2 3" key="1">
    <citation type="submission" date="2008-07" db="EMBL/GenBank/DDBJ databases">
        <authorList>
            <person name="Tandeau de Marsac N."/>
            <person name="Ferriera S."/>
            <person name="Johnson J."/>
            <person name="Kravitz S."/>
            <person name="Beeson K."/>
            <person name="Sutton G."/>
            <person name="Rogers Y.-H."/>
            <person name="Friedman R."/>
            <person name="Frazier M."/>
            <person name="Venter J.C."/>
        </authorList>
    </citation>
    <scope>NUCLEOTIDE SEQUENCE [LARGE SCALE GENOMIC DNA]</scope>
    <source>
        <strain evidence="2 3">PCC 7420</strain>
    </source>
</reference>
<evidence type="ECO:0000313" key="2">
    <source>
        <dbReference type="EMBL" id="EDX75810.1"/>
    </source>
</evidence>
<feature type="region of interest" description="Disordered" evidence="1">
    <location>
        <begin position="1"/>
        <end position="21"/>
    </location>
</feature>
<accession>B4VQU3</accession>
<gene>
    <name evidence="2" type="ORF">MC7420_6465</name>
</gene>
<evidence type="ECO:0000313" key="3">
    <source>
        <dbReference type="Proteomes" id="UP000003835"/>
    </source>
</evidence>
<dbReference type="EMBL" id="DS989848">
    <property type="protein sequence ID" value="EDX75810.1"/>
    <property type="molecule type" value="Genomic_DNA"/>
</dbReference>